<dbReference type="EMBL" id="MN739669">
    <property type="protein sequence ID" value="QHT19851.1"/>
    <property type="molecule type" value="Genomic_DNA"/>
</dbReference>
<feature type="compositionally biased region" description="Gly residues" evidence="1">
    <location>
        <begin position="369"/>
        <end position="379"/>
    </location>
</feature>
<dbReference type="AlphaFoldDB" id="A0A6C0DTL9"/>
<evidence type="ECO:0000313" key="3">
    <source>
        <dbReference type="EMBL" id="QHT19851.1"/>
    </source>
</evidence>
<dbReference type="InterPro" id="IPR049304">
    <property type="entry name" value="Gly_rich_dom"/>
</dbReference>
<proteinExistence type="predicted"/>
<dbReference type="Pfam" id="PF21722">
    <property type="entry name" value="Gly_rich_2"/>
    <property type="match status" value="1"/>
</dbReference>
<evidence type="ECO:0000256" key="1">
    <source>
        <dbReference type="SAM" id="MobiDB-lite"/>
    </source>
</evidence>
<sequence>MSNNLNLLTTSGGKRWNMWNIKKIQSAPGNKLVISGNLSNSVLNLGNNIDVSGNIYMNGNFKIPVNTTANRPGPNNYYMQYNTTTGNFEYNNGSTWQNILTTGSTLANLTISGIANTGPFYLYPNLTTSATPVVGGTTYYSITGTTSYSRTSSTLNSTGAAAVGGSGTIVPNFSGPAYYIIVGGGGGGGNGTTLPLCCGGGGGGGGVVTGNAIVANGSSYPVIVGAGGNTYNSYNVANPGTAKIANNGQDGGPGGYSMVFGIVAAGGAGGRGTSSYTANIYYSWGGSSGFPQKNSGGTNQVFNSSLAQGGGGAGAQVGYTFSANGANGLTINTGVNYSISVSAYPSGNTILTSNTFGGGGGGGGASSYGTGGTGGGGSGSQSPSIFNQDGTCGLGGGGGGKKGADNWYPGVGGSGLVIISFNTYV</sequence>
<reference evidence="3" key="1">
    <citation type="journal article" date="2020" name="Nature">
        <title>Giant virus diversity and host interactions through global metagenomics.</title>
        <authorList>
            <person name="Schulz F."/>
            <person name="Roux S."/>
            <person name="Paez-Espino D."/>
            <person name="Jungbluth S."/>
            <person name="Walsh D.A."/>
            <person name="Denef V.J."/>
            <person name="McMahon K.D."/>
            <person name="Konstantinidis K.T."/>
            <person name="Eloe-Fadrosh E.A."/>
            <person name="Kyrpides N.C."/>
            <person name="Woyke T."/>
        </authorList>
    </citation>
    <scope>NUCLEOTIDE SEQUENCE</scope>
    <source>
        <strain evidence="3">GVMAG-M-3300023174-5</strain>
    </source>
</reference>
<name>A0A6C0DTL9_9ZZZZ</name>
<feature type="domain" description="Glycine-rich" evidence="2">
    <location>
        <begin position="170"/>
        <end position="421"/>
    </location>
</feature>
<organism evidence="3">
    <name type="scientific">viral metagenome</name>
    <dbReference type="NCBI Taxonomy" id="1070528"/>
    <lineage>
        <taxon>unclassified sequences</taxon>
        <taxon>metagenomes</taxon>
        <taxon>organismal metagenomes</taxon>
    </lineage>
</organism>
<evidence type="ECO:0000259" key="2">
    <source>
        <dbReference type="Pfam" id="PF21722"/>
    </source>
</evidence>
<protein>
    <recommendedName>
        <fullName evidence="2">Glycine-rich domain-containing protein</fullName>
    </recommendedName>
</protein>
<accession>A0A6C0DTL9</accession>
<feature type="region of interest" description="Disordered" evidence="1">
    <location>
        <begin position="369"/>
        <end position="388"/>
    </location>
</feature>